<evidence type="ECO:0000313" key="5">
    <source>
        <dbReference type="Proteomes" id="UP001212152"/>
    </source>
</evidence>
<evidence type="ECO:0000256" key="2">
    <source>
        <dbReference type="SAM" id="MobiDB-lite"/>
    </source>
</evidence>
<evidence type="ECO:0000313" key="4">
    <source>
        <dbReference type="EMBL" id="KAJ3182410.1"/>
    </source>
</evidence>
<feature type="domain" description="Rho-GAP" evidence="3">
    <location>
        <begin position="200"/>
        <end position="394"/>
    </location>
</feature>
<feature type="compositionally biased region" description="Polar residues" evidence="2">
    <location>
        <begin position="529"/>
        <end position="545"/>
    </location>
</feature>
<evidence type="ECO:0000259" key="3">
    <source>
        <dbReference type="PROSITE" id="PS50238"/>
    </source>
</evidence>
<comment type="caution">
    <text evidence="4">The sequence shown here is derived from an EMBL/GenBank/DDBJ whole genome shotgun (WGS) entry which is preliminary data.</text>
</comment>
<organism evidence="4 5">
    <name type="scientific">Geranomyces variabilis</name>
    <dbReference type="NCBI Taxonomy" id="109894"/>
    <lineage>
        <taxon>Eukaryota</taxon>
        <taxon>Fungi</taxon>
        <taxon>Fungi incertae sedis</taxon>
        <taxon>Chytridiomycota</taxon>
        <taxon>Chytridiomycota incertae sedis</taxon>
        <taxon>Chytridiomycetes</taxon>
        <taxon>Spizellomycetales</taxon>
        <taxon>Powellomycetaceae</taxon>
        <taxon>Geranomyces</taxon>
    </lineage>
</organism>
<sequence>MSRPRTKSNNWDDPLVSQSLPRNVNKRDYATSLPGLSDDFLGSPAERAATRLVSSSTTPTIPPLPYRDSAKNAERQNQPESPASALPAFSIPERLDSGDPLNSKCYCELSSGDLAELQNAALKRINALYKHFKIRALPVDILKTIYTDTAGQTKSKRFLWWKPWAGSNSKLNTGAREEQAELVPSVLALHLVRSIDIASEPFSADASPTAPARIPVVIAQCLRFLKAEGLDATGLFRVNGSERRMAQLAVIFDSAPLYGRGISFDGYSVYDVAGFVKRYLRIIPEPLLTTELYPHFLRCLDVPAEGGTRIRAFRLLLMLLPPAHLVLLETILELMQDIVAHQHVNQMSSHNLARIMSPNILRPKETAAKKQGLEEYERGSYVMEYIIDNWSHLAITEKVLPFHMLDVGFTSGRPSAVPPKRSSNVGSLIAPPGPTAESVSPASQPSHSEVVPQQQSRRTTPPPEQSHAPSPQMISPVEIYSSGTDSAGSNHSSAGAADGSARLRRVRTAPTKRNRTNPSSSSVNSSSSITATQLPHAPSSQSLQSLDRYKQGQHLRRKASQQRYQQVQGSGIATDASPALAFSPGQGDAPSLPDDIVTPSSLQNSLSRRSRIQPTPLPSSGPQSSASDSIGFVDREVQRLDANQKPLYTKSLS</sequence>
<feature type="compositionally biased region" description="Low complexity" evidence="2">
    <location>
        <begin position="618"/>
        <end position="629"/>
    </location>
</feature>
<dbReference type="AlphaFoldDB" id="A0AAD5TNX6"/>
<keyword evidence="5" id="KW-1185">Reference proteome</keyword>
<reference evidence="4" key="1">
    <citation type="submission" date="2020-05" db="EMBL/GenBank/DDBJ databases">
        <title>Phylogenomic resolution of chytrid fungi.</title>
        <authorList>
            <person name="Stajich J.E."/>
            <person name="Amses K."/>
            <person name="Simmons R."/>
            <person name="Seto K."/>
            <person name="Myers J."/>
            <person name="Bonds A."/>
            <person name="Quandt C.A."/>
            <person name="Barry K."/>
            <person name="Liu P."/>
            <person name="Grigoriev I."/>
            <person name="Longcore J.E."/>
            <person name="James T.Y."/>
        </authorList>
    </citation>
    <scope>NUCLEOTIDE SEQUENCE</scope>
    <source>
        <strain evidence="4">JEL0379</strain>
    </source>
</reference>
<keyword evidence="1" id="KW-0343">GTPase activation</keyword>
<dbReference type="SUPFAM" id="SSF48350">
    <property type="entry name" value="GTPase activation domain, GAP"/>
    <property type="match status" value="1"/>
</dbReference>
<feature type="compositionally biased region" description="Polar residues" evidence="2">
    <location>
        <begin position="437"/>
        <end position="447"/>
    </location>
</feature>
<dbReference type="PANTHER" id="PTHR15228">
    <property type="entry name" value="SPERMATHECAL PHYSIOLOGY VARIANT"/>
    <property type="match status" value="1"/>
</dbReference>
<dbReference type="InterPro" id="IPR000198">
    <property type="entry name" value="RhoGAP_dom"/>
</dbReference>
<dbReference type="SMART" id="SM00324">
    <property type="entry name" value="RhoGAP"/>
    <property type="match status" value="1"/>
</dbReference>
<feature type="compositionally biased region" description="Basic residues" evidence="2">
    <location>
        <begin position="551"/>
        <end position="560"/>
    </location>
</feature>
<dbReference type="Gene3D" id="1.10.555.10">
    <property type="entry name" value="Rho GTPase activation protein"/>
    <property type="match status" value="1"/>
</dbReference>
<feature type="compositionally biased region" description="Low complexity" evidence="2">
    <location>
        <begin position="486"/>
        <end position="500"/>
    </location>
</feature>
<name>A0AAD5TNX6_9FUNG</name>
<dbReference type="Proteomes" id="UP001212152">
    <property type="component" value="Unassembled WGS sequence"/>
</dbReference>
<feature type="compositionally biased region" description="Low complexity" evidence="2">
    <location>
        <begin position="519"/>
        <end position="528"/>
    </location>
</feature>
<dbReference type="GO" id="GO:0007165">
    <property type="term" value="P:signal transduction"/>
    <property type="evidence" value="ECO:0007669"/>
    <property type="project" value="InterPro"/>
</dbReference>
<dbReference type="Pfam" id="PF00620">
    <property type="entry name" value="RhoGAP"/>
    <property type="match status" value="1"/>
</dbReference>
<accession>A0AAD5TNX6</accession>
<dbReference type="InterPro" id="IPR051025">
    <property type="entry name" value="RhoGAP"/>
</dbReference>
<feature type="compositionally biased region" description="Polar residues" evidence="2">
    <location>
        <begin position="561"/>
        <end position="571"/>
    </location>
</feature>
<dbReference type="EMBL" id="JADGJQ010000009">
    <property type="protein sequence ID" value="KAJ3182410.1"/>
    <property type="molecule type" value="Genomic_DNA"/>
</dbReference>
<dbReference type="PROSITE" id="PS50238">
    <property type="entry name" value="RHOGAP"/>
    <property type="match status" value="1"/>
</dbReference>
<dbReference type="InterPro" id="IPR008936">
    <property type="entry name" value="Rho_GTPase_activation_prot"/>
</dbReference>
<gene>
    <name evidence="4" type="ORF">HDU87_008574</name>
</gene>
<proteinExistence type="predicted"/>
<feature type="compositionally biased region" description="Basic residues" evidence="2">
    <location>
        <begin position="502"/>
        <end position="515"/>
    </location>
</feature>
<feature type="region of interest" description="Disordered" evidence="2">
    <location>
        <begin position="413"/>
        <end position="653"/>
    </location>
</feature>
<protein>
    <recommendedName>
        <fullName evidence="3">Rho-GAP domain-containing protein</fullName>
    </recommendedName>
</protein>
<evidence type="ECO:0000256" key="1">
    <source>
        <dbReference type="ARBA" id="ARBA00022468"/>
    </source>
</evidence>
<dbReference type="GO" id="GO:0005096">
    <property type="term" value="F:GTPase activator activity"/>
    <property type="evidence" value="ECO:0007669"/>
    <property type="project" value="UniProtKB-KW"/>
</dbReference>
<feature type="compositionally biased region" description="Polar residues" evidence="2">
    <location>
        <begin position="7"/>
        <end position="22"/>
    </location>
</feature>
<dbReference type="PANTHER" id="PTHR15228:SF25">
    <property type="entry name" value="F-BAR DOMAIN-CONTAINING PROTEIN"/>
    <property type="match status" value="1"/>
</dbReference>
<dbReference type="CDD" id="cd00159">
    <property type="entry name" value="RhoGAP"/>
    <property type="match status" value="1"/>
</dbReference>
<feature type="region of interest" description="Disordered" evidence="2">
    <location>
        <begin position="1"/>
        <end position="90"/>
    </location>
</feature>